<protein>
    <submittedName>
        <fullName evidence="3">Myosin motor domain-containing protein</fullName>
    </submittedName>
</protein>
<gene>
    <name evidence="1" type="ORF">GPUH_LOCUS18070</name>
</gene>
<reference evidence="1 2" key="2">
    <citation type="submission" date="2018-11" db="EMBL/GenBank/DDBJ databases">
        <authorList>
            <consortium name="Pathogen Informatics"/>
        </authorList>
    </citation>
    <scope>NUCLEOTIDE SEQUENCE [LARGE SCALE GENOMIC DNA]</scope>
</reference>
<sequence length="124" mass="14382">MSGDNTIEDDIIIPAVFLYNKEGLTFMEHLLHYPNALVRLSDRPANPAYLFEKFIVEGQYSYPTRKMDLLEIVEENVEQMQKLYSAPTLAETVTFYNVIRQVAYWQLGLNTKPTQSSIRKFLVS</sequence>
<accession>A0A183EAS9</accession>
<organism evidence="3">
    <name type="scientific">Gongylonema pulchrum</name>
    <dbReference type="NCBI Taxonomy" id="637853"/>
    <lineage>
        <taxon>Eukaryota</taxon>
        <taxon>Metazoa</taxon>
        <taxon>Ecdysozoa</taxon>
        <taxon>Nematoda</taxon>
        <taxon>Chromadorea</taxon>
        <taxon>Rhabditida</taxon>
        <taxon>Spirurina</taxon>
        <taxon>Spiruromorpha</taxon>
        <taxon>Spiruroidea</taxon>
        <taxon>Gongylonematidae</taxon>
        <taxon>Gongylonema</taxon>
    </lineage>
</organism>
<keyword evidence="2" id="KW-1185">Reference proteome</keyword>
<name>A0A183EAS9_9BILA</name>
<proteinExistence type="predicted"/>
<dbReference type="AlphaFoldDB" id="A0A183EAS9"/>
<evidence type="ECO:0000313" key="3">
    <source>
        <dbReference type="WBParaSite" id="GPUH_0001809501-mRNA-1"/>
    </source>
</evidence>
<evidence type="ECO:0000313" key="1">
    <source>
        <dbReference type="EMBL" id="VDN30993.1"/>
    </source>
</evidence>
<reference evidence="3" key="1">
    <citation type="submission" date="2016-06" db="UniProtKB">
        <authorList>
            <consortium name="WormBaseParasite"/>
        </authorList>
    </citation>
    <scope>IDENTIFICATION</scope>
</reference>
<evidence type="ECO:0000313" key="2">
    <source>
        <dbReference type="Proteomes" id="UP000271098"/>
    </source>
</evidence>
<dbReference type="EMBL" id="UYRT01086155">
    <property type="protein sequence ID" value="VDN30993.1"/>
    <property type="molecule type" value="Genomic_DNA"/>
</dbReference>
<dbReference type="Proteomes" id="UP000271098">
    <property type="component" value="Unassembled WGS sequence"/>
</dbReference>
<dbReference type="OrthoDB" id="8118055at2759"/>
<dbReference type="WBParaSite" id="GPUH_0001809501-mRNA-1">
    <property type="protein sequence ID" value="GPUH_0001809501-mRNA-1"/>
    <property type="gene ID" value="GPUH_0001809501"/>
</dbReference>